<organism evidence="2 3">
    <name type="scientific">Cryphonectria parasitica (strain ATCC 38755 / EP155)</name>
    <dbReference type="NCBI Taxonomy" id="660469"/>
    <lineage>
        <taxon>Eukaryota</taxon>
        <taxon>Fungi</taxon>
        <taxon>Dikarya</taxon>
        <taxon>Ascomycota</taxon>
        <taxon>Pezizomycotina</taxon>
        <taxon>Sordariomycetes</taxon>
        <taxon>Sordariomycetidae</taxon>
        <taxon>Diaporthales</taxon>
        <taxon>Cryphonectriaceae</taxon>
        <taxon>Cryphonectria-Endothia species complex</taxon>
        <taxon>Cryphonectria</taxon>
    </lineage>
</organism>
<name>A0A9P4XX08_CRYP1</name>
<gene>
    <name evidence="2" type="ORF">M406DRAFT_240505</name>
</gene>
<dbReference type="EMBL" id="MU032350">
    <property type="protein sequence ID" value="KAF3762568.1"/>
    <property type="molecule type" value="Genomic_DNA"/>
</dbReference>
<evidence type="ECO:0000313" key="3">
    <source>
        <dbReference type="Proteomes" id="UP000803844"/>
    </source>
</evidence>
<feature type="repeat" description="ANK" evidence="1">
    <location>
        <begin position="275"/>
        <end position="303"/>
    </location>
</feature>
<comment type="caution">
    <text evidence="2">The sequence shown here is derived from an EMBL/GenBank/DDBJ whole genome shotgun (WGS) entry which is preliminary data.</text>
</comment>
<dbReference type="SUPFAM" id="SSF48403">
    <property type="entry name" value="Ankyrin repeat"/>
    <property type="match status" value="1"/>
</dbReference>
<dbReference type="GeneID" id="63833259"/>
<protein>
    <submittedName>
        <fullName evidence="2">Ankyrin</fullName>
    </submittedName>
</protein>
<dbReference type="RefSeq" id="XP_040773547.1">
    <property type="nucleotide sequence ID" value="XM_040916130.1"/>
</dbReference>
<keyword evidence="1" id="KW-0040">ANK repeat</keyword>
<dbReference type="InterPro" id="IPR036770">
    <property type="entry name" value="Ankyrin_rpt-contain_sf"/>
</dbReference>
<dbReference type="Gene3D" id="1.25.40.20">
    <property type="entry name" value="Ankyrin repeat-containing domain"/>
    <property type="match status" value="1"/>
</dbReference>
<keyword evidence="3" id="KW-1185">Reference proteome</keyword>
<dbReference type="PANTHER" id="PTHR22677:SF4">
    <property type="entry name" value="USHER SYNDROME TYPE-1G PROTEIN-LIKE PROTEIN"/>
    <property type="match status" value="1"/>
</dbReference>
<proteinExistence type="predicted"/>
<reference evidence="2" key="1">
    <citation type="journal article" date="2020" name="Phytopathology">
        <title>Genome sequence of the chestnut blight fungus Cryphonectria parasitica EP155: A fundamental resource for an archetypical invasive plant pathogen.</title>
        <authorList>
            <person name="Crouch J.A."/>
            <person name="Dawe A."/>
            <person name="Aerts A."/>
            <person name="Barry K."/>
            <person name="Churchill A.C.L."/>
            <person name="Grimwood J."/>
            <person name="Hillman B."/>
            <person name="Milgroom M.G."/>
            <person name="Pangilinan J."/>
            <person name="Smith M."/>
            <person name="Salamov A."/>
            <person name="Schmutz J."/>
            <person name="Yadav J."/>
            <person name="Grigoriev I.V."/>
            <person name="Nuss D."/>
        </authorList>
    </citation>
    <scope>NUCLEOTIDE SEQUENCE</scope>
    <source>
        <strain evidence="2">EP155</strain>
    </source>
</reference>
<accession>A0A9P4XX08</accession>
<dbReference type="PRINTS" id="PR01415">
    <property type="entry name" value="ANKYRIN"/>
</dbReference>
<sequence length="324" mass="36157">LLQNIDVKYRSQVVSLLKWLASSKEVLTLEEFAEVFVLRPEHDVPLNKSDRLFAPKNVLRYVSSLVVTQDGNRGYSPANVRLAHFTIKEYLTSARIAEGPAATFAFTEPNAHLHIAHCCLAYHHHLVSISDANDEDFPLREYAIYNWMLHLELVQRELWPDKLAQLAARALATRSESLRIILGRNGIFYPKKLDFGEPWYSRMLLRPLCYTARRGFLGLTKLLLSEHPDTNRYVTPKDLDTALQEAAFGGHAEIVQVLLDRGADVRAEGGTFGGALQAAAYRGHTAVVDLLLDRGADVNAQHGKVGSALQAAASKQHLDTVQLL</sequence>
<feature type="non-terminal residue" evidence="2">
    <location>
        <position position="1"/>
    </location>
</feature>
<feature type="non-terminal residue" evidence="2">
    <location>
        <position position="324"/>
    </location>
</feature>
<feature type="repeat" description="ANK" evidence="1">
    <location>
        <begin position="238"/>
        <end position="270"/>
    </location>
</feature>
<evidence type="ECO:0000256" key="1">
    <source>
        <dbReference type="PROSITE-ProRule" id="PRU00023"/>
    </source>
</evidence>
<dbReference type="PROSITE" id="PS50297">
    <property type="entry name" value="ANK_REP_REGION"/>
    <property type="match status" value="2"/>
</dbReference>
<dbReference type="Pfam" id="PF12796">
    <property type="entry name" value="Ank_2"/>
    <property type="match status" value="1"/>
</dbReference>
<dbReference type="InterPro" id="IPR039323">
    <property type="entry name" value="ANKRD_45/46/60"/>
</dbReference>
<dbReference type="OrthoDB" id="194358at2759"/>
<evidence type="ECO:0000313" key="2">
    <source>
        <dbReference type="EMBL" id="KAF3762568.1"/>
    </source>
</evidence>
<dbReference type="SMART" id="SM00248">
    <property type="entry name" value="ANK"/>
    <property type="match status" value="3"/>
</dbReference>
<dbReference type="InterPro" id="IPR002110">
    <property type="entry name" value="Ankyrin_rpt"/>
</dbReference>
<dbReference type="Pfam" id="PF13637">
    <property type="entry name" value="Ank_4"/>
    <property type="match status" value="1"/>
</dbReference>
<dbReference type="AlphaFoldDB" id="A0A9P4XX08"/>
<dbReference type="Proteomes" id="UP000803844">
    <property type="component" value="Unassembled WGS sequence"/>
</dbReference>
<dbReference type="PROSITE" id="PS50088">
    <property type="entry name" value="ANK_REPEAT"/>
    <property type="match status" value="2"/>
</dbReference>
<dbReference type="PANTHER" id="PTHR22677">
    <property type="entry name" value="ANKYRIN REPEAT DOMAIN-CONTAINING PROTEIN 60"/>
    <property type="match status" value="1"/>
</dbReference>